<feature type="compositionally biased region" description="Acidic residues" evidence="1">
    <location>
        <begin position="68"/>
        <end position="79"/>
    </location>
</feature>
<evidence type="ECO:0000313" key="2">
    <source>
        <dbReference type="EMBL" id="MBO1903205.1"/>
    </source>
</evidence>
<dbReference type="EMBL" id="JAGDYM010000019">
    <property type="protein sequence ID" value="MBO1903205.1"/>
    <property type="molecule type" value="Genomic_DNA"/>
</dbReference>
<dbReference type="AlphaFoldDB" id="A0A939SD92"/>
<name>A0A939SD92_9MICO</name>
<evidence type="ECO:0000256" key="1">
    <source>
        <dbReference type="SAM" id="MobiDB-lite"/>
    </source>
</evidence>
<dbReference type="Proteomes" id="UP000664382">
    <property type="component" value="Unassembled WGS sequence"/>
</dbReference>
<sequence length="79" mass="9058">MQVKRRPRGTRIAPVRVAWEIERTRKERFELLARQAGVSASVFLELVIDHIEDELTDRGVPAWLPQPEPDEGELPIDTA</sequence>
<accession>A0A939SD92</accession>
<protein>
    <submittedName>
        <fullName evidence="2">Uncharacterized protein</fullName>
    </submittedName>
</protein>
<feature type="region of interest" description="Disordered" evidence="1">
    <location>
        <begin position="59"/>
        <end position="79"/>
    </location>
</feature>
<gene>
    <name evidence="2" type="ORF">J4H92_14770</name>
</gene>
<evidence type="ECO:0000313" key="3">
    <source>
        <dbReference type="Proteomes" id="UP000664382"/>
    </source>
</evidence>
<keyword evidence="3" id="KW-1185">Reference proteome</keyword>
<reference evidence="2" key="1">
    <citation type="submission" date="2021-03" db="EMBL/GenBank/DDBJ databases">
        <title>Leucobacter chromiisoli sp. nov., isolated from chromium-containing soil of chemical plant.</title>
        <authorList>
            <person name="Xu Z."/>
        </authorList>
    </citation>
    <scope>NUCLEOTIDE SEQUENCE</scope>
    <source>
        <strain evidence="2">S27</strain>
    </source>
</reference>
<organism evidence="2 3">
    <name type="scientific">Leucobacter weissii</name>
    <dbReference type="NCBI Taxonomy" id="1983706"/>
    <lineage>
        <taxon>Bacteria</taxon>
        <taxon>Bacillati</taxon>
        <taxon>Actinomycetota</taxon>
        <taxon>Actinomycetes</taxon>
        <taxon>Micrococcales</taxon>
        <taxon>Microbacteriaceae</taxon>
        <taxon>Leucobacter</taxon>
    </lineage>
</organism>
<comment type="caution">
    <text evidence="2">The sequence shown here is derived from an EMBL/GenBank/DDBJ whole genome shotgun (WGS) entry which is preliminary data.</text>
</comment>
<proteinExistence type="predicted"/>